<gene>
    <name evidence="1" type="ORF">LCL61_35895</name>
</gene>
<organism evidence="1 2">
    <name type="scientific">Amycolatopsis coloradensis</name>
    <dbReference type="NCBI Taxonomy" id="76021"/>
    <lineage>
        <taxon>Bacteria</taxon>
        <taxon>Bacillati</taxon>
        <taxon>Actinomycetota</taxon>
        <taxon>Actinomycetes</taxon>
        <taxon>Pseudonocardiales</taxon>
        <taxon>Pseudonocardiaceae</taxon>
        <taxon>Amycolatopsis</taxon>
    </lineage>
</organism>
<evidence type="ECO:0000313" key="2">
    <source>
        <dbReference type="Proteomes" id="UP001456344"/>
    </source>
</evidence>
<keyword evidence="2" id="KW-1185">Reference proteome</keyword>
<reference evidence="1" key="1">
    <citation type="submission" date="2023-10" db="EMBL/GenBank/DDBJ databases">
        <title>Whole genome sequencing of actinobacterial strain Amycolatopsis sp. (BCA-696) identifies the underlying plant growth-promoting genes.</title>
        <authorList>
            <person name="Gandham P."/>
            <person name="Vadla N."/>
            <person name="Saji A."/>
            <person name="Srinivas V."/>
            <person name="Ruperao P."/>
            <person name="Selvanayagam S."/>
            <person name="Saxena R.K."/>
            <person name="Rathore A."/>
            <person name="Gopalakrishnan S."/>
            <person name="Thakur V."/>
        </authorList>
    </citation>
    <scope>NUCLEOTIDE SEQUENCE</scope>
    <source>
        <strain evidence="1">BCA-696</strain>
    </source>
</reference>
<dbReference type="EMBL" id="CP150484">
    <property type="protein sequence ID" value="WYW20946.1"/>
    <property type="molecule type" value="Genomic_DNA"/>
</dbReference>
<name>A0ACD5BNG4_9PSEU</name>
<protein>
    <submittedName>
        <fullName evidence="1">Calx-beta domain-containing protein</fullName>
    </submittedName>
</protein>
<accession>A0ACD5BNG4</accession>
<evidence type="ECO:0000313" key="1">
    <source>
        <dbReference type="EMBL" id="WYW20946.1"/>
    </source>
</evidence>
<proteinExistence type="predicted"/>
<sequence length="266" mass="27800">MRRIAALGAALAVTFGLAVPAAEGGQAGCTAPVANVSGVSQAEGTSAGYTTLVFTVSLTDGGCAPQGSVEYRTIDGNGSPVDPAFIAKESVDYLPRAGTLTWAGRADAYTVAVKVRADSLVENDEMFSLRLYGEKGVRIGHSVGVAWVADDDKVKTAPLATTQEGEICWSIPPSFAPDTSTTTCKVPVVLSRPWLSGPLTIRYRTEGSAHEPVKDGVVTFQRGETRGYAELTILPGQTGKARVEFFEPSQGRLVYATSTVVISPAG</sequence>
<dbReference type="Proteomes" id="UP001456344">
    <property type="component" value="Chromosome"/>
</dbReference>